<keyword evidence="1" id="KW-1133">Transmembrane helix</keyword>
<accession>A0A6N3BHY3</accession>
<feature type="transmembrane region" description="Helical" evidence="1">
    <location>
        <begin position="61"/>
        <end position="83"/>
    </location>
</feature>
<dbReference type="EMBL" id="CACRUX010000044">
    <property type="protein sequence ID" value="VYU04330.1"/>
    <property type="molecule type" value="Genomic_DNA"/>
</dbReference>
<evidence type="ECO:0000256" key="1">
    <source>
        <dbReference type="SAM" id="Phobius"/>
    </source>
</evidence>
<gene>
    <name evidence="2" type="ORF">VRLFYP33_01100</name>
</gene>
<organism evidence="2">
    <name type="scientific">Veillonella ratti</name>
    <dbReference type="NCBI Taxonomy" id="103892"/>
    <lineage>
        <taxon>Bacteria</taxon>
        <taxon>Bacillati</taxon>
        <taxon>Bacillota</taxon>
        <taxon>Negativicutes</taxon>
        <taxon>Veillonellales</taxon>
        <taxon>Veillonellaceae</taxon>
        <taxon>Veillonella</taxon>
    </lineage>
</organism>
<sequence>MNHEELTKRRKELIDERAARLEEWRKLIQLEDRPPLAISLIGFILIAAGTVMVYLVEHPSIYEPMFLGGLALMLIGAAVFYNSKITVDGRFKRKQRLRTIVEELNEQIRDASQELGLPNPKIKFPKDHSKRKK</sequence>
<evidence type="ECO:0000313" key="2">
    <source>
        <dbReference type="EMBL" id="VYU04330.1"/>
    </source>
</evidence>
<proteinExistence type="predicted"/>
<dbReference type="AlphaFoldDB" id="A0A6N3BHY3"/>
<reference evidence="2" key="1">
    <citation type="submission" date="2019-11" db="EMBL/GenBank/DDBJ databases">
        <authorList>
            <person name="Feng L."/>
        </authorList>
    </citation>
    <scope>NUCLEOTIDE SEQUENCE</scope>
    <source>
        <strain evidence="2">VrattiLFYP33</strain>
    </source>
</reference>
<feature type="transmembrane region" description="Helical" evidence="1">
    <location>
        <begin position="35"/>
        <end position="55"/>
    </location>
</feature>
<keyword evidence="1" id="KW-0812">Transmembrane</keyword>
<dbReference type="RefSeq" id="WP_021841693.1">
    <property type="nucleotide sequence ID" value="NZ_CACRUX010000044.1"/>
</dbReference>
<keyword evidence="1" id="KW-0472">Membrane</keyword>
<protein>
    <submittedName>
        <fullName evidence="2">Uncharacterized protein</fullName>
    </submittedName>
</protein>
<name>A0A6N3BHY3_9FIRM</name>